<dbReference type="InterPro" id="IPR023089">
    <property type="entry name" value="YozE_SAM-like"/>
</dbReference>
<organism evidence="2 3">
    <name type="scientific">Streptomyces spongiicola</name>
    <dbReference type="NCBI Taxonomy" id="1690221"/>
    <lineage>
        <taxon>Bacteria</taxon>
        <taxon>Bacillati</taxon>
        <taxon>Actinomycetota</taxon>
        <taxon>Actinomycetes</taxon>
        <taxon>Kitasatosporales</taxon>
        <taxon>Streptomycetaceae</taxon>
        <taxon>Streptomyces</taxon>
    </lineage>
</organism>
<keyword evidence="3" id="KW-1185">Reference proteome</keyword>
<feature type="domain" description="YozE SAM-like" evidence="1">
    <location>
        <begin position="8"/>
        <end position="71"/>
    </location>
</feature>
<protein>
    <recommendedName>
        <fullName evidence="1">YozE SAM-like domain-containing protein</fullName>
    </recommendedName>
</protein>
<dbReference type="Gene3D" id="1.10.150.260">
    <property type="entry name" value="YozE SAM-like"/>
    <property type="match status" value="1"/>
</dbReference>
<dbReference type="RefSeq" id="WP_109294930.1">
    <property type="nucleotide sequence ID" value="NZ_CP029254.1"/>
</dbReference>
<evidence type="ECO:0000313" key="3">
    <source>
        <dbReference type="Proteomes" id="UP000245051"/>
    </source>
</evidence>
<dbReference type="InterPro" id="IPR036806">
    <property type="entry name" value="YozE_SAM-like_sf"/>
</dbReference>
<reference evidence="2 3" key="1">
    <citation type="submission" date="2018-05" db="EMBL/GenBank/DDBJ databases">
        <title>Complete genome sequence of the Type Strain of Streptomyces spongiicola HNM0071, the producer of staurosporine.</title>
        <authorList>
            <person name="Zhou S."/>
            <person name="Huang X."/>
        </authorList>
    </citation>
    <scope>NUCLEOTIDE SEQUENCE [LARGE SCALE GENOMIC DNA]</scope>
    <source>
        <strain evidence="2 3">HNM0071</strain>
    </source>
</reference>
<dbReference type="Proteomes" id="UP000245051">
    <property type="component" value="Chromosome"/>
</dbReference>
<evidence type="ECO:0000313" key="2">
    <source>
        <dbReference type="EMBL" id="AWK09973.1"/>
    </source>
</evidence>
<accession>A0ABM6V7M8</accession>
<sequence length="75" mass="8613">MSNEPSNFRAWLMRHVGEQSAIGDLARDVRDDAEWPEGEPESFELYNEYLDSMNACEGALDALEKAWSRYDGIRT</sequence>
<name>A0ABM6V7M8_9ACTN</name>
<dbReference type="Pfam" id="PF06855">
    <property type="entry name" value="YozE_SAM_like"/>
    <property type="match status" value="1"/>
</dbReference>
<proteinExistence type="predicted"/>
<dbReference type="SUPFAM" id="SSF140652">
    <property type="entry name" value="YozE-like"/>
    <property type="match status" value="1"/>
</dbReference>
<gene>
    <name evidence="2" type="ORF">DDQ41_14880</name>
</gene>
<evidence type="ECO:0000259" key="1">
    <source>
        <dbReference type="Pfam" id="PF06855"/>
    </source>
</evidence>
<dbReference type="EMBL" id="CP029254">
    <property type="protein sequence ID" value="AWK09973.1"/>
    <property type="molecule type" value="Genomic_DNA"/>
</dbReference>